<accession>A0ABT7SNR4</accession>
<keyword evidence="1" id="KW-0472">Membrane</keyword>
<dbReference type="Gene3D" id="6.10.340.10">
    <property type="match status" value="1"/>
</dbReference>
<evidence type="ECO:0000256" key="1">
    <source>
        <dbReference type="SAM" id="Phobius"/>
    </source>
</evidence>
<organism evidence="2 3">
    <name type="scientific">Thiopseudomonas acetoxidans</name>
    <dbReference type="NCBI Taxonomy" id="3041622"/>
    <lineage>
        <taxon>Bacteria</taxon>
        <taxon>Pseudomonadati</taxon>
        <taxon>Pseudomonadota</taxon>
        <taxon>Gammaproteobacteria</taxon>
        <taxon>Pseudomonadales</taxon>
        <taxon>Pseudomonadaceae</taxon>
        <taxon>Thiopseudomonas</taxon>
    </lineage>
</organism>
<dbReference type="RefSeq" id="WP_289410487.1">
    <property type="nucleotide sequence ID" value="NZ_JAUCDY010000005.1"/>
</dbReference>
<keyword evidence="2" id="KW-0808">Transferase</keyword>
<comment type="caution">
    <text evidence="2">The sequence shown here is derived from an EMBL/GenBank/DDBJ whole genome shotgun (WGS) entry which is preliminary data.</text>
</comment>
<keyword evidence="1" id="KW-1133">Transmembrane helix</keyword>
<feature type="transmembrane region" description="Helical" evidence="1">
    <location>
        <begin position="16"/>
        <end position="36"/>
    </location>
</feature>
<dbReference type="EMBL" id="JAUCDY010000005">
    <property type="protein sequence ID" value="MDM7857827.1"/>
    <property type="molecule type" value="Genomic_DNA"/>
</dbReference>
<dbReference type="GO" id="GO:0016301">
    <property type="term" value="F:kinase activity"/>
    <property type="evidence" value="ECO:0007669"/>
    <property type="project" value="UniProtKB-KW"/>
</dbReference>
<reference evidence="2 3" key="1">
    <citation type="submission" date="2023-06" db="EMBL/GenBank/DDBJ databases">
        <title>Thiopseudomonas sp. CY1220 draft genome sequence.</title>
        <authorList>
            <person name="Zhao G."/>
            <person name="An M."/>
        </authorList>
    </citation>
    <scope>NUCLEOTIDE SEQUENCE [LARGE SCALE GENOMIC DNA]</scope>
    <source>
        <strain evidence="2 3">CY1220</strain>
    </source>
</reference>
<protein>
    <submittedName>
        <fullName evidence="2">Histidine kinase</fullName>
    </submittedName>
</protein>
<gene>
    <name evidence="2" type="ORF">QEZ41_05980</name>
</gene>
<name>A0ABT7SNR4_9GAMM</name>
<keyword evidence="2" id="KW-0418">Kinase</keyword>
<evidence type="ECO:0000313" key="2">
    <source>
        <dbReference type="EMBL" id="MDM7857827.1"/>
    </source>
</evidence>
<proteinExistence type="predicted"/>
<feature type="transmembrane region" description="Helical" evidence="1">
    <location>
        <begin position="145"/>
        <end position="163"/>
    </location>
</feature>
<dbReference type="Proteomes" id="UP001241056">
    <property type="component" value="Unassembled WGS sequence"/>
</dbReference>
<evidence type="ECO:0000313" key="3">
    <source>
        <dbReference type="Proteomes" id="UP001241056"/>
    </source>
</evidence>
<keyword evidence="1" id="KW-0812">Transmembrane</keyword>
<keyword evidence="3" id="KW-1185">Reference proteome</keyword>
<sequence>MQMPKLLRDLTISQKLVLSCTAILLFSILLFGWMVYAQWQSSTQQQADALGETLISQTAKEAMISLAAEDTLGLNILLRELINNPYVSHAALYSPDNSTLVEVGKRPAANSNLYSHQLTFQRVLAGTLQISIDVKRLQQPMYKSLQSMALLALLILAVAMYLVHRLAVSIRKPMQTLKYWAQNPVTAAPHTERNDEIGHLAQALDALLAPPVLHDLLAAEQTNSEPDKQRASNQHLDVMQLPSGVLDTCNHATADAEKAKTATIVLAVQLSLSKKQEHLSSQRLTQLFDTYHHALIKTAELYSAQLIQLDDGRTLLFFDDSNEHFVRYSLCCGELLREFGHSLQVDIADSGITVGLQLGISYGEVISDLTPASLLNQPSVKSALELSRFSRNLLLVSNELAVDSRAQACARIRSIARPEGANCVERLLAPYPAQLDKQLQILMQ</sequence>